<keyword evidence="2" id="KW-0012">Acyltransferase</keyword>
<accession>A0A6N6NRB0</accession>
<dbReference type="AlphaFoldDB" id="A0A6N6NRB0"/>
<dbReference type="CDD" id="cd04301">
    <property type="entry name" value="NAT_SF"/>
    <property type="match status" value="1"/>
</dbReference>
<evidence type="ECO:0000256" key="2">
    <source>
        <dbReference type="ARBA" id="ARBA00023315"/>
    </source>
</evidence>
<dbReference type="SUPFAM" id="SSF55729">
    <property type="entry name" value="Acyl-CoA N-acyltransferases (Nat)"/>
    <property type="match status" value="1"/>
</dbReference>
<dbReference type="EMBL" id="WAJR01000002">
    <property type="protein sequence ID" value="KAB1642533.1"/>
    <property type="molecule type" value="Genomic_DNA"/>
</dbReference>
<protein>
    <submittedName>
        <fullName evidence="5">N-acetyltransferase</fullName>
    </submittedName>
</protein>
<evidence type="ECO:0000256" key="3">
    <source>
        <dbReference type="SAM" id="MobiDB-lite"/>
    </source>
</evidence>
<dbReference type="InterPro" id="IPR016181">
    <property type="entry name" value="Acyl_CoA_acyltransferase"/>
</dbReference>
<organism evidence="5 6">
    <name type="scientific">Ellagibacter isourolithinifaciens</name>
    <dbReference type="NCBI Taxonomy" id="2137581"/>
    <lineage>
        <taxon>Bacteria</taxon>
        <taxon>Bacillati</taxon>
        <taxon>Actinomycetota</taxon>
        <taxon>Coriobacteriia</taxon>
        <taxon>Eggerthellales</taxon>
        <taxon>Eggerthellaceae</taxon>
        <taxon>Ellagibacter</taxon>
    </lineage>
</organism>
<keyword evidence="1 5" id="KW-0808">Transferase</keyword>
<reference evidence="5 6" key="1">
    <citation type="submission" date="2019-09" db="EMBL/GenBank/DDBJ databases">
        <title>Whole genome shotgun sequencing (WGS) of Ellagibacter isourolithinifaciens DSM 104140(T) and Adlercreutzia muris DSM 29508(T).</title>
        <authorList>
            <person name="Stoll D.A."/>
            <person name="Danylec N."/>
            <person name="Huch M."/>
        </authorList>
    </citation>
    <scope>NUCLEOTIDE SEQUENCE [LARGE SCALE GENOMIC DNA]</scope>
    <source>
        <strain evidence="5 6">DSM 104140</strain>
    </source>
</reference>
<dbReference type="Proteomes" id="UP000468668">
    <property type="component" value="Unassembled WGS sequence"/>
</dbReference>
<dbReference type="PANTHER" id="PTHR43072:SF23">
    <property type="entry name" value="UPF0039 PROTEIN C11D3.02C"/>
    <property type="match status" value="1"/>
</dbReference>
<name>A0A6N6NRB0_9ACTN</name>
<sequence length="225" mass="24052">MSSQLRAARNAPANSQASATNSTPASSQLHIRLASADDADGIRAVYAPFVSTPVTFEEEVPSCEAYRKRIESICEKYPCLVAEEGGRIVGFAYAHELRERIAFQWNAELSVYLAPAAQGRGAGSCLHAALLELLSLTGIKAVYGVVTSPNPASERLHSAFGFALMGVQPHAGFTCGAWHDVAWYVREIAPFEDAPAPPAPFPAYASAHPDQVNGVIARANESLRL</sequence>
<evidence type="ECO:0000313" key="6">
    <source>
        <dbReference type="Proteomes" id="UP000468668"/>
    </source>
</evidence>
<dbReference type="PANTHER" id="PTHR43072">
    <property type="entry name" value="N-ACETYLTRANSFERASE"/>
    <property type="match status" value="1"/>
</dbReference>
<proteinExistence type="predicted"/>
<gene>
    <name evidence="5" type="ORF">F8C90_01680</name>
</gene>
<feature type="region of interest" description="Disordered" evidence="3">
    <location>
        <begin position="1"/>
        <end position="26"/>
    </location>
</feature>
<dbReference type="OrthoDB" id="3173333at2"/>
<feature type="domain" description="N-acetyltransferase" evidence="4">
    <location>
        <begin position="29"/>
        <end position="190"/>
    </location>
</feature>
<evidence type="ECO:0000259" key="4">
    <source>
        <dbReference type="PROSITE" id="PS51186"/>
    </source>
</evidence>
<dbReference type="PROSITE" id="PS51186">
    <property type="entry name" value="GNAT"/>
    <property type="match status" value="1"/>
</dbReference>
<evidence type="ECO:0000256" key="1">
    <source>
        <dbReference type="ARBA" id="ARBA00022679"/>
    </source>
</evidence>
<dbReference type="InterPro" id="IPR000182">
    <property type="entry name" value="GNAT_dom"/>
</dbReference>
<dbReference type="Pfam" id="PF13420">
    <property type="entry name" value="Acetyltransf_4"/>
    <property type="match status" value="1"/>
</dbReference>
<dbReference type="Gene3D" id="3.40.630.30">
    <property type="match status" value="1"/>
</dbReference>
<comment type="caution">
    <text evidence="5">The sequence shown here is derived from an EMBL/GenBank/DDBJ whole genome shotgun (WGS) entry which is preliminary data.</text>
</comment>
<evidence type="ECO:0000313" key="5">
    <source>
        <dbReference type="EMBL" id="KAB1642533.1"/>
    </source>
</evidence>
<keyword evidence="6" id="KW-1185">Reference proteome</keyword>
<feature type="compositionally biased region" description="Polar residues" evidence="3">
    <location>
        <begin position="12"/>
        <end position="26"/>
    </location>
</feature>
<dbReference type="GO" id="GO:0016747">
    <property type="term" value="F:acyltransferase activity, transferring groups other than amino-acyl groups"/>
    <property type="evidence" value="ECO:0007669"/>
    <property type="project" value="InterPro"/>
</dbReference>